<keyword evidence="3" id="KW-1185">Reference proteome</keyword>
<sequence>MFKALLLDAPESEPRVQSLKEADLPAGDVTVAVEYSGLNYKDGLVLTGRGGLVKHYPHVPGIDLAGTVAESAHPGFSPGDGVLLTGWGVGERHWGGYAEKARVRGDWLTPLPAGLDSRRAMAAGTAGLAAMLGVLALEEHGVTPGDGPVLVTGATGGVGSLAVALLARAGHRVAAVTGRPEHRDYLLALGAGEVLDRAELAGPPERPLEHQRWAGCIDAVGGDTLARVLGQIRYGGSVAAVGLAGGADLPASVVPFLLRGVNLLGIDTVYCPPERRSTAWQRLVRDLPRETLDGMVREAGLEELKTLGPEILRGGVRGRVVVTPGA</sequence>
<dbReference type="Gene3D" id="3.40.50.720">
    <property type="entry name" value="NAD(P)-binding Rossmann-like Domain"/>
    <property type="match status" value="1"/>
</dbReference>
<dbReference type="SUPFAM" id="SSF50129">
    <property type="entry name" value="GroES-like"/>
    <property type="match status" value="1"/>
</dbReference>
<proteinExistence type="predicted"/>
<dbReference type="InterPro" id="IPR036291">
    <property type="entry name" value="NAD(P)-bd_dom_sf"/>
</dbReference>
<dbReference type="GO" id="GO:0016491">
    <property type="term" value="F:oxidoreductase activity"/>
    <property type="evidence" value="ECO:0007669"/>
    <property type="project" value="UniProtKB-KW"/>
</dbReference>
<dbReference type="NCBIfam" id="TIGR02823">
    <property type="entry name" value="oxido_YhdH"/>
    <property type="match status" value="1"/>
</dbReference>
<evidence type="ECO:0000259" key="1">
    <source>
        <dbReference type="SMART" id="SM00829"/>
    </source>
</evidence>
<accession>A0ABV4TVJ9</accession>
<dbReference type="Pfam" id="PF08240">
    <property type="entry name" value="ADH_N"/>
    <property type="match status" value="1"/>
</dbReference>
<dbReference type="InterPro" id="IPR011032">
    <property type="entry name" value="GroES-like_sf"/>
</dbReference>
<dbReference type="PANTHER" id="PTHR43677:SF1">
    <property type="entry name" value="ACRYLYL-COA REDUCTASE ACUI-RELATED"/>
    <property type="match status" value="1"/>
</dbReference>
<evidence type="ECO:0000313" key="3">
    <source>
        <dbReference type="Proteomes" id="UP001575181"/>
    </source>
</evidence>
<dbReference type="EMBL" id="JBGUAW010000007">
    <property type="protein sequence ID" value="MFA9461356.1"/>
    <property type="molecule type" value="Genomic_DNA"/>
</dbReference>
<dbReference type="InterPro" id="IPR051397">
    <property type="entry name" value="Zn-ADH-like_protein"/>
</dbReference>
<protein>
    <submittedName>
        <fullName evidence="2">MDR family oxidoreductase</fullName>
        <ecNumber evidence="2">1.-.-.-</ecNumber>
    </submittedName>
</protein>
<dbReference type="SMART" id="SM00829">
    <property type="entry name" value="PKS_ER"/>
    <property type="match status" value="1"/>
</dbReference>
<dbReference type="CDD" id="cd08288">
    <property type="entry name" value="MDR_yhdh"/>
    <property type="match status" value="1"/>
</dbReference>
<reference evidence="2 3" key="1">
    <citation type="submission" date="2024-08" db="EMBL/GenBank/DDBJ databases">
        <title>Whole-genome sequencing of halo(alkali)philic microorganisms from hypersaline lakes.</title>
        <authorList>
            <person name="Sorokin D.Y."/>
            <person name="Merkel A.Y."/>
            <person name="Messina E."/>
            <person name="Yakimov M."/>
        </authorList>
    </citation>
    <scope>NUCLEOTIDE SEQUENCE [LARGE SCALE GENOMIC DNA]</scope>
    <source>
        <strain evidence="2 3">Cl-TMA</strain>
    </source>
</reference>
<feature type="domain" description="Enoyl reductase (ER)" evidence="1">
    <location>
        <begin position="5"/>
        <end position="322"/>
    </location>
</feature>
<gene>
    <name evidence="2" type="ORF">ACERLL_11010</name>
</gene>
<dbReference type="Gene3D" id="3.90.180.10">
    <property type="entry name" value="Medium-chain alcohol dehydrogenases, catalytic domain"/>
    <property type="match status" value="1"/>
</dbReference>
<dbReference type="Pfam" id="PF00107">
    <property type="entry name" value="ADH_zinc_N"/>
    <property type="match status" value="1"/>
</dbReference>
<dbReference type="InterPro" id="IPR013149">
    <property type="entry name" value="ADH-like_C"/>
</dbReference>
<name>A0ABV4TVJ9_9GAMM</name>
<dbReference type="InterPro" id="IPR020843">
    <property type="entry name" value="ER"/>
</dbReference>
<keyword evidence="2" id="KW-0560">Oxidoreductase</keyword>
<evidence type="ECO:0000313" key="2">
    <source>
        <dbReference type="EMBL" id="MFA9461356.1"/>
    </source>
</evidence>
<dbReference type="PANTHER" id="PTHR43677">
    <property type="entry name" value="SHORT-CHAIN DEHYDROGENASE/REDUCTASE"/>
    <property type="match status" value="1"/>
</dbReference>
<dbReference type="SUPFAM" id="SSF51735">
    <property type="entry name" value="NAD(P)-binding Rossmann-fold domains"/>
    <property type="match status" value="1"/>
</dbReference>
<dbReference type="InterPro" id="IPR014188">
    <property type="entry name" value="Acrylyl-CoA_reductase_AcuI"/>
</dbReference>
<dbReference type="InterPro" id="IPR013154">
    <property type="entry name" value="ADH-like_N"/>
</dbReference>
<dbReference type="Proteomes" id="UP001575181">
    <property type="component" value="Unassembled WGS sequence"/>
</dbReference>
<comment type="caution">
    <text evidence="2">The sequence shown here is derived from an EMBL/GenBank/DDBJ whole genome shotgun (WGS) entry which is preliminary data.</text>
</comment>
<dbReference type="EC" id="1.-.-.-" evidence="2"/>
<organism evidence="2 3">
    <name type="scientific">Thiohalorhabdus methylotrophus</name>
    <dbReference type="NCBI Taxonomy" id="3242694"/>
    <lineage>
        <taxon>Bacteria</taxon>
        <taxon>Pseudomonadati</taxon>
        <taxon>Pseudomonadota</taxon>
        <taxon>Gammaproteobacteria</taxon>
        <taxon>Thiohalorhabdales</taxon>
        <taxon>Thiohalorhabdaceae</taxon>
        <taxon>Thiohalorhabdus</taxon>
    </lineage>
</organism>
<dbReference type="RefSeq" id="WP_373656146.1">
    <property type="nucleotide sequence ID" value="NZ_JBGUAW010000007.1"/>
</dbReference>